<evidence type="ECO:0000256" key="2">
    <source>
        <dbReference type="ARBA" id="ARBA00005679"/>
    </source>
</evidence>
<dbReference type="InterPro" id="IPR004911">
    <property type="entry name" value="Interferon-induced_GILT"/>
</dbReference>
<comment type="similarity">
    <text evidence="2">Belongs to the GILT family.</text>
</comment>
<dbReference type="PANTHER" id="PTHR13234">
    <property type="entry name" value="GAMMA-INTERFERON INDUCIBLE LYSOSOMAL THIOL REDUCTASE GILT"/>
    <property type="match status" value="1"/>
</dbReference>
<feature type="chain" id="PRO_5004895773" description="Thioredoxin-like fold domain-containing protein" evidence="6">
    <location>
        <begin position="24"/>
        <end position="254"/>
    </location>
</feature>
<evidence type="ECO:0000256" key="1">
    <source>
        <dbReference type="ARBA" id="ARBA00004613"/>
    </source>
</evidence>
<comment type="subcellular location">
    <subcellularLocation>
        <location evidence="1">Secreted</location>
    </subcellularLocation>
</comment>
<evidence type="ECO:0000256" key="5">
    <source>
        <dbReference type="ARBA" id="ARBA00023180"/>
    </source>
</evidence>
<dbReference type="PANTHER" id="PTHR13234:SF8">
    <property type="entry name" value="GAMMA-INTERFERON-INDUCIBLE LYSOSOMAL THIOL REDUCTASE"/>
    <property type="match status" value="1"/>
</dbReference>
<evidence type="ECO:0008006" key="9">
    <source>
        <dbReference type="Google" id="ProtNLM"/>
    </source>
</evidence>
<keyword evidence="8" id="KW-1185">Reference proteome</keyword>
<dbReference type="GO" id="GO:0016671">
    <property type="term" value="F:oxidoreductase activity, acting on a sulfur group of donors, disulfide as acceptor"/>
    <property type="evidence" value="ECO:0007669"/>
    <property type="project" value="InterPro"/>
</dbReference>
<dbReference type="Proteomes" id="UP000024837">
    <property type="component" value="Unassembled WGS sequence"/>
</dbReference>
<proteinExistence type="inferred from homology"/>
<gene>
    <name evidence="7" type="ORF">DRE_02228</name>
</gene>
<organism evidence="7 8">
    <name type="scientific">Drechslerella stenobrocha 248</name>
    <dbReference type="NCBI Taxonomy" id="1043628"/>
    <lineage>
        <taxon>Eukaryota</taxon>
        <taxon>Fungi</taxon>
        <taxon>Dikarya</taxon>
        <taxon>Ascomycota</taxon>
        <taxon>Pezizomycotina</taxon>
        <taxon>Orbiliomycetes</taxon>
        <taxon>Orbiliales</taxon>
        <taxon>Orbiliaceae</taxon>
        <taxon>Drechslerella</taxon>
    </lineage>
</organism>
<name>W7HYA2_9PEZI</name>
<dbReference type="Gene3D" id="3.40.30.10">
    <property type="entry name" value="Glutaredoxin"/>
    <property type="match status" value="1"/>
</dbReference>
<dbReference type="AlphaFoldDB" id="W7HYA2"/>
<sequence>MRASSQLCLLAAALFLRLPMASATTQLEARGLEAQAFHISSEGSVEGVSVEKNGMGGIEEVFRAAGKPPVPVEMFVMSKCPDARDCVAKLVLPVMARLYDTGKLALQPTFIGTPDDSNGGMACMHGPDECLGNIIELCAYKLYKSEPKRWLGFIYCMGNNYREIPKDEHVASCAREFGLNVELLGQCASSDEMDQGMEMLRTSARRAMQLRIKTSCTLTINGKTACVRDGGAWKGCSGSVDDIVEQIQKAYDSQ</sequence>
<protein>
    <recommendedName>
        <fullName evidence="9">Thioredoxin-like fold domain-containing protein</fullName>
    </recommendedName>
</protein>
<dbReference type="GO" id="GO:0005576">
    <property type="term" value="C:extracellular region"/>
    <property type="evidence" value="ECO:0007669"/>
    <property type="project" value="UniProtKB-SubCell"/>
</dbReference>
<reference evidence="7 8" key="1">
    <citation type="submission" date="2013-05" db="EMBL/GenBank/DDBJ databases">
        <title>Drechslerella stenobrocha genome reveals carnivorous origination and mechanical trapping mechanism of predatory fungi.</title>
        <authorList>
            <person name="Liu X."/>
            <person name="Zhang W."/>
            <person name="Liu K."/>
        </authorList>
    </citation>
    <scope>NUCLEOTIDE SEQUENCE [LARGE SCALE GENOMIC DNA]</scope>
    <source>
        <strain evidence="7 8">248</strain>
    </source>
</reference>
<evidence type="ECO:0000256" key="4">
    <source>
        <dbReference type="ARBA" id="ARBA00022729"/>
    </source>
</evidence>
<accession>W7HYA2</accession>
<keyword evidence="3" id="KW-0964">Secreted</keyword>
<dbReference type="EMBL" id="KI966390">
    <property type="protein sequence ID" value="EWC48459.1"/>
    <property type="molecule type" value="Genomic_DNA"/>
</dbReference>
<evidence type="ECO:0000256" key="6">
    <source>
        <dbReference type="SAM" id="SignalP"/>
    </source>
</evidence>
<keyword evidence="5" id="KW-0325">Glycoprotein</keyword>
<dbReference type="Pfam" id="PF03227">
    <property type="entry name" value="GILT"/>
    <property type="match status" value="1"/>
</dbReference>
<evidence type="ECO:0000313" key="8">
    <source>
        <dbReference type="Proteomes" id="UP000024837"/>
    </source>
</evidence>
<dbReference type="OrthoDB" id="958254at2759"/>
<keyword evidence="4 6" id="KW-0732">Signal</keyword>
<feature type="signal peptide" evidence="6">
    <location>
        <begin position="1"/>
        <end position="23"/>
    </location>
</feature>
<evidence type="ECO:0000313" key="7">
    <source>
        <dbReference type="EMBL" id="EWC48459.1"/>
    </source>
</evidence>
<dbReference type="HOGENOM" id="CLU_072148_2_0_1"/>
<evidence type="ECO:0000256" key="3">
    <source>
        <dbReference type="ARBA" id="ARBA00022525"/>
    </source>
</evidence>